<dbReference type="GO" id="GO:0008360">
    <property type="term" value="P:regulation of cell shape"/>
    <property type="evidence" value="ECO:0007669"/>
    <property type="project" value="UniProtKB-KW"/>
</dbReference>
<evidence type="ECO:0000256" key="13">
    <source>
        <dbReference type="ARBA" id="ARBA00023315"/>
    </source>
</evidence>
<dbReference type="AlphaFoldDB" id="A0A1W1DEL4"/>
<keyword evidence="12" id="KW-0573">Peptidoglycan synthesis</keyword>
<comment type="cofactor">
    <cofactor evidence="1">
        <name>Mg(2+)</name>
        <dbReference type="ChEBI" id="CHEBI:18420"/>
    </cofactor>
</comment>
<dbReference type="GO" id="GO:0003977">
    <property type="term" value="F:UDP-N-acetylglucosamine diphosphorylase activity"/>
    <property type="evidence" value="ECO:0007669"/>
    <property type="project" value="UniProtKB-EC"/>
</dbReference>
<dbReference type="GO" id="GO:0019134">
    <property type="term" value="F:glucosamine-1-phosphate N-acetyltransferase activity"/>
    <property type="evidence" value="ECO:0007669"/>
    <property type="project" value="InterPro"/>
</dbReference>
<dbReference type="GO" id="GO:0005737">
    <property type="term" value="C:cytoplasm"/>
    <property type="evidence" value="ECO:0007669"/>
    <property type="project" value="UniProtKB-SubCell"/>
</dbReference>
<keyword evidence="10" id="KW-0460">Magnesium</keyword>
<dbReference type="EMBL" id="FPHS01000243">
    <property type="protein sequence ID" value="SFV79563.1"/>
    <property type="molecule type" value="Genomic_DNA"/>
</dbReference>
<evidence type="ECO:0000256" key="6">
    <source>
        <dbReference type="ARBA" id="ARBA00022490"/>
    </source>
</evidence>
<comment type="subcellular location">
    <subcellularLocation>
        <location evidence="2">Cytoplasm</location>
    </subcellularLocation>
</comment>
<dbReference type="EC" id="2.7.7.23" evidence="5"/>
<dbReference type="InterPro" id="IPR011004">
    <property type="entry name" value="Trimer_LpxA-like_sf"/>
</dbReference>
<reference evidence="17" key="1">
    <citation type="submission" date="2016-10" db="EMBL/GenBank/DDBJ databases">
        <authorList>
            <person name="de Groot N.N."/>
        </authorList>
    </citation>
    <scope>NUCLEOTIDE SEQUENCE</scope>
</reference>
<dbReference type="InterPro" id="IPR038009">
    <property type="entry name" value="GlmU_C_LbH"/>
</dbReference>
<evidence type="ECO:0000256" key="3">
    <source>
        <dbReference type="ARBA" id="ARBA00007707"/>
    </source>
</evidence>
<dbReference type="PANTHER" id="PTHR43584">
    <property type="entry name" value="NUCLEOTIDYL TRANSFERASE"/>
    <property type="match status" value="1"/>
</dbReference>
<dbReference type="PANTHER" id="PTHR43584:SF3">
    <property type="entry name" value="BIFUNCTIONAL PROTEIN GLMU"/>
    <property type="match status" value="1"/>
</dbReference>
<evidence type="ECO:0000256" key="14">
    <source>
        <dbReference type="ARBA" id="ARBA00023316"/>
    </source>
</evidence>
<evidence type="ECO:0000256" key="15">
    <source>
        <dbReference type="ARBA" id="ARBA00048493"/>
    </source>
</evidence>
<keyword evidence="13 17" id="KW-0012">Acyltransferase</keyword>
<dbReference type="InterPro" id="IPR001451">
    <property type="entry name" value="Hexapep"/>
</dbReference>
<dbReference type="GO" id="GO:0006048">
    <property type="term" value="P:UDP-N-acetylglucosamine biosynthetic process"/>
    <property type="evidence" value="ECO:0007669"/>
    <property type="project" value="InterPro"/>
</dbReference>
<evidence type="ECO:0000313" key="17">
    <source>
        <dbReference type="EMBL" id="SFV79563.1"/>
    </source>
</evidence>
<comment type="catalytic activity">
    <reaction evidence="15">
        <text>N-acetyl-alpha-D-glucosamine 1-phosphate + UTP + H(+) = UDP-N-acetyl-alpha-D-glucosamine + diphosphate</text>
        <dbReference type="Rhea" id="RHEA:13509"/>
        <dbReference type="ChEBI" id="CHEBI:15378"/>
        <dbReference type="ChEBI" id="CHEBI:33019"/>
        <dbReference type="ChEBI" id="CHEBI:46398"/>
        <dbReference type="ChEBI" id="CHEBI:57705"/>
        <dbReference type="ChEBI" id="CHEBI:57776"/>
        <dbReference type="EC" id="2.7.7.23"/>
    </reaction>
</comment>
<protein>
    <recommendedName>
        <fullName evidence="5">UDP-N-acetylglucosamine diphosphorylase</fullName>
        <ecNumber evidence="5">2.7.7.23</ecNumber>
    </recommendedName>
</protein>
<comment type="similarity">
    <text evidence="4">In the N-terminal section; belongs to the N-acetylglucosamine-1-phosphate uridyltransferase family.</text>
</comment>
<organism evidence="17">
    <name type="scientific">hydrothermal vent metagenome</name>
    <dbReference type="NCBI Taxonomy" id="652676"/>
    <lineage>
        <taxon>unclassified sequences</taxon>
        <taxon>metagenomes</taxon>
        <taxon>ecological metagenomes</taxon>
    </lineage>
</organism>
<name>A0A1W1DEL4_9ZZZZ</name>
<dbReference type="GO" id="GO:0046872">
    <property type="term" value="F:metal ion binding"/>
    <property type="evidence" value="ECO:0007669"/>
    <property type="project" value="UniProtKB-KW"/>
</dbReference>
<keyword evidence="7 17" id="KW-0808">Transferase</keyword>
<dbReference type="InterPro" id="IPR056729">
    <property type="entry name" value="GMPPB_C"/>
</dbReference>
<dbReference type="Gene3D" id="2.160.10.10">
    <property type="entry name" value="Hexapeptide repeat proteins"/>
    <property type="match status" value="1"/>
</dbReference>
<dbReference type="CDD" id="cd03353">
    <property type="entry name" value="LbH_GlmU_C"/>
    <property type="match status" value="1"/>
</dbReference>
<evidence type="ECO:0000256" key="9">
    <source>
        <dbReference type="ARBA" id="ARBA00022723"/>
    </source>
</evidence>
<evidence type="ECO:0000256" key="10">
    <source>
        <dbReference type="ARBA" id="ARBA00022842"/>
    </source>
</evidence>
<keyword evidence="14" id="KW-0961">Cell wall biogenesis/degradation</keyword>
<gene>
    <name evidence="17" type="ORF">MNB_SUP05-11-753</name>
</gene>
<evidence type="ECO:0000256" key="7">
    <source>
        <dbReference type="ARBA" id="ARBA00022679"/>
    </source>
</evidence>
<proteinExistence type="inferred from homology"/>
<keyword evidence="11" id="KW-0133">Cell shape</keyword>
<sequence>MAGVNDKVQLAELERTLQQNQATKFMQQGLGLKDPARFDCRGSLNFGQDCEIDVNVVVEGEVTLGDNTTIAPNCVIKNTIIGSNVSILPNSVIEDAVIGNGASIGPFARIRPEANIGENAKIGNFVEVKKSTIGKGSKVSHLSYVGDTIMGENVNIGAGVITCNYDGANKHQTTIEDGAFVGSDTQLIAPVTIGKNATIGAGSTITKDVADAQLSLSRSKQTALKNWQRPVKK</sequence>
<dbReference type="InterPro" id="IPR018357">
    <property type="entry name" value="Hexapep_transf_CS"/>
</dbReference>
<dbReference type="SUPFAM" id="SSF51161">
    <property type="entry name" value="Trimeric LpxA-like enzymes"/>
    <property type="match status" value="1"/>
</dbReference>
<evidence type="ECO:0000259" key="16">
    <source>
        <dbReference type="Pfam" id="PF25087"/>
    </source>
</evidence>
<accession>A0A1W1DEL4</accession>
<dbReference type="Pfam" id="PF00132">
    <property type="entry name" value="Hexapep"/>
    <property type="match status" value="1"/>
</dbReference>
<keyword evidence="8 17" id="KW-0548">Nucleotidyltransferase</keyword>
<dbReference type="GO" id="GO:0071555">
    <property type="term" value="P:cell wall organization"/>
    <property type="evidence" value="ECO:0007669"/>
    <property type="project" value="UniProtKB-KW"/>
</dbReference>
<evidence type="ECO:0000256" key="8">
    <source>
        <dbReference type="ARBA" id="ARBA00022695"/>
    </source>
</evidence>
<keyword evidence="9" id="KW-0479">Metal-binding</keyword>
<dbReference type="Pfam" id="PF25087">
    <property type="entry name" value="GMPPB_C"/>
    <property type="match status" value="1"/>
</dbReference>
<feature type="domain" description="Mannose-1-phosphate guanyltransferase C-terminal" evidence="16">
    <location>
        <begin position="46"/>
        <end position="111"/>
    </location>
</feature>
<dbReference type="InterPro" id="IPR050065">
    <property type="entry name" value="GlmU-like"/>
</dbReference>
<evidence type="ECO:0000256" key="4">
    <source>
        <dbReference type="ARBA" id="ARBA00007947"/>
    </source>
</evidence>
<evidence type="ECO:0000256" key="1">
    <source>
        <dbReference type="ARBA" id="ARBA00001946"/>
    </source>
</evidence>
<evidence type="ECO:0000256" key="5">
    <source>
        <dbReference type="ARBA" id="ARBA00012457"/>
    </source>
</evidence>
<dbReference type="GO" id="GO:0009252">
    <property type="term" value="P:peptidoglycan biosynthetic process"/>
    <property type="evidence" value="ECO:0007669"/>
    <property type="project" value="UniProtKB-KW"/>
</dbReference>
<evidence type="ECO:0000256" key="12">
    <source>
        <dbReference type="ARBA" id="ARBA00022984"/>
    </source>
</evidence>
<dbReference type="PROSITE" id="PS00101">
    <property type="entry name" value="HEXAPEP_TRANSFERASES"/>
    <property type="match status" value="1"/>
</dbReference>
<evidence type="ECO:0000256" key="11">
    <source>
        <dbReference type="ARBA" id="ARBA00022960"/>
    </source>
</evidence>
<comment type="similarity">
    <text evidence="3">In the C-terminal section; belongs to the transferase hexapeptide repeat family.</text>
</comment>
<evidence type="ECO:0000256" key="2">
    <source>
        <dbReference type="ARBA" id="ARBA00004496"/>
    </source>
</evidence>
<keyword evidence="6" id="KW-0963">Cytoplasm</keyword>